<name>A0A9X5BDV5_9FIRM</name>
<comment type="caution">
    <text evidence="7">The sequence shown here is derived from an EMBL/GenBank/DDBJ whole genome shotgun (WGS) entry which is preliminary data.</text>
</comment>
<sequence>MKIAFYGTKSYDKIWFEPMGKEYGFDIHFIEAACNRETVFMAKGYDAICIFVNDYVDAEMIDALYEMKVKAILLRSAGFNNVDVKAAEDKIVILRVPSYSPEAVAEFAMALLLTVNRLTHKAYNRTREFNMSLNGLMGTDLYEKTVGVIGTGKIGQAMIRILNGFQTHVLCYDPYPVEGLEAEYVSLDELFKSSDIISLHCPLTKDTRHLINKDTIAKMKKGVYLVNTSRGDLIHTEDLIDAMLEGKFGGVGLDVYEEEEGVFYEDKSGDIITDDNLARLMTFPNVLITSHMGFFTKEAMQAIAKVTLENAYALENGLPLVNQVGAEMVQV</sequence>
<dbReference type="Pfam" id="PF00389">
    <property type="entry name" value="2-Hacid_dh"/>
    <property type="match status" value="1"/>
</dbReference>
<evidence type="ECO:0000256" key="1">
    <source>
        <dbReference type="ARBA" id="ARBA00005854"/>
    </source>
</evidence>
<dbReference type="Gene3D" id="3.40.50.720">
    <property type="entry name" value="NAD(P)-binding Rossmann-like Domain"/>
    <property type="match status" value="2"/>
</dbReference>
<evidence type="ECO:0000313" key="8">
    <source>
        <dbReference type="Proteomes" id="UP001154420"/>
    </source>
</evidence>
<dbReference type="GO" id="GO:0008720">
    <property type="term" value="F:D-lactate dehydrogenase (NAD+) activity"/>
    <property type="evidence" value="ECO:0007669"/>
    <property type="project" value="TreeGrafter"/>
</dbReference>
<dbReference type="Pfam" id="PF02826">
    <property type="entry name" value="2-Hacid_dh_C"/>
    <property type="match status" value="1"/>
</dbReference>
<feature type="domain" description="D-isomer specific 2-hydroxyacid dehydrogenase catalytic" evidence="5">
    <location>
        <begin position="19"/>
        <end position="324"/>
    </location>
</feature>
<feature type="domain" description="D-isomer specific 2-hydroxyacid dehydrogenase NAD-binding" evidence="6">
    <location>
        <begin position="109"/>
        <end position="293"/>
    </location>
</feature>
<dbReference type="PROSITE" id="PS00670">
    <property type="entry name" value="D_2_HYDROXYACID_DH_2"/>
    <property type="match status" value="1"/>
</dbReference>
<comment type="similarity">
    <text evidence="1 4">Belongs to the D-isomer specific 2-hydroxyacid dehydrogenase family.</text>
</comment>
<evidence type="ECO:0000256" key="4">
    <source>
        <dbReference type="RuleBase" id="RU003719"/>
    </source>
</evidence>
<keyword evidence="8" id="KW-1185">Reference proteome</keyword>
<dbReference type="PANTHER" id="PTHR43026">
    <property type="entry name" value="2-HYDROXYACID DEHYDROGENASE HOMOLOG 1-RELATED"/>
    <property type="match status" value="1"/>
</dbReference>
<dbReference type="PROSITE" id="PS00065">
    <property type="entry name" value="D_2_HYDROXYACID_DH_1"/>
    <property type="match status" value="1"/>
</dbReference>
<keyword evidence="2 4" id="KW-0560">Oxidoreductase</keyword>
<keyword evidence="3" id="KW-0520">NAD</keyword>
<dbReference type="InterPro" id="IPR006139">
    <property type="entry name" value="D-isomer_2_OHA_DH_cat_dom"/>
</dbReference>
<dbReference type="EMBL" id="QZDT01000004">
    <property type="protein sequence ID" value="NBJ91877.1"/>
    <property type="molecule type" value="Genomic_DNA"/>
</dbReference>
<dbReference type="InterPro" id="IPR029753">
    <property type="entry name" value="D-isomer_DH_CS"/>
</dbReference>
<dbReference type="InterPro" id="IPR036291">
    <property type="entry name" value="NAD(P)-bd_dom_sf"/>
</dbReference>
<proteinExistence type="inferred from homology"/>
<evidence type="ECO:0000313" key="7">
    <source>
        <dbReference type="EMBL" id="NBJ91877.1"/>
    </source>
</evidence>
<protein>
    <submittedName>
        <fullName evidence="7">2-hydroxyacid dehydrogenase</fullName>
    </submittedName>
</protein>
<evidence type="ECO:0000256" key="2">
    <source>
        <dbReference type="ARBA" id="ARBA00023002"/>
    </source>
</evidence>
<dbReference type="PANTHER" id="PTHR43026:SF1">
    <property type="entry name" value="2-HYDROXYACID DEHYDROGENASE HOMOLOG 1-RELATED"/>
    <property type="match status" value="1"/>
</dbReference>
<accession>A0A9X5BDV5</accession>
<organism evidence="7 8">
    <name type="scientific">Parablautia muri</name>
    <dbReference type="NCBI Taxonomy" id="2320879"/>
    <lineage>
        <taxon>Bacteria</taxon>
        <taxon>Bacillati</taxon>
        <taxon>Bacillota</taxon>
        <taxon>Clostridia</taxon>
        <taxon>Lachnospirales</taxon>
        <taxon>Lachnospiraceae</taxon>
        <taxon>Parablautia</taxon>
    </lineage>
</organism>
<gene>
    <name evidence="7" type="ORF">D5281_04535</name>
</gene>
<dbReference type="GO" id="GO:0051287">
    <property type="term" value="F:NAD binding"/>
    <property type="evidence" value="ECO:0007669"/>
    <property type="project" value="InterPro"/>
</dbReference>
<dbReference type="AlphaFoldDB" id="A0A9X5BDV5"/>
<reference evidence="7" key="1">
    <citation type="submission" date="2018-09" db="EMBL/GenBank/DDBJ databases">
        <title>Murine metabolic-syndrome-specific gut microbial biobank.</title>
        <authorList>
            <person name="Liu C."/>
        </authorList>
    </citation>
    <scope>NUCLEOTIDE SEQUENCE</scope>
    <source>
        <strain evidence="7">D42-62</strain>
    </source>
</reference>
<dbReference type="Proteomes" id="UP001154420">
    <property type="component" value="Unassembled WGS sequence"/>
</dbReference>
<dbReference type="InterPro" id="IPR058205">
    <property type="entry name" value="D-LDH-like"/>
</dbReference>
<evidence type="ECO:0000256" key="3">
    <source>
        <dbReference type="ARBA" id="ARBA00023027"/>
    </source>
</evidence>
<dbReference type="SUPFAM" id="SSF52283">
    <property type="entry name" value="Formate/glycerate dehydrogenase catalytic domain-like"/>
    <property type="match status" value="1"/>
</dbReference>
<dbReference type="CDD" id="cd12183">
    <property type="entry name" value="LDH_like_2"/>
    <property type="match status" value="1"/>
</dbReference>
<dbReference type="InterPro" id="IPR029752">
    <property type="entry name" value="D-isomer_DH_CS1"/>
</dbReference>
<dbReference type="SUPFAM" id="SSF51735">
    <property type="entry name" value="NAD(P)-binding Rossmann-fold domains"/>
    <property type="match status" value="1"/>
</dbReference>
<dbReference type="RefSeq" id="WP_160558953.1">
    <property type="nucleotide sequence ID" value="NZ_QZDT01000004.1"/>
</dbReference>
<dbReference type="InterPro" id="IPR006140">
    <property type="entry name" value="D-isomer_DH_NAD-bd"/>
</dbReference>
<dbReference type="OrthoDB" id="9805416at2"/>
<evidence type="ECO:0000259" key="5">
    <source>
        <dbReference type="Pfam" id="PF00389"/>
    </source>
</evidence>
<evidence type="ECO:0000259" key="6">
    <source>
        <dbReference type="Pfam" id="PF02826"/>
    </source>
</evidence>